<sequence length="77" mass="8014">MCPAARPGNLRGMQGTVATFDAQTRTGTLLLDDGAELSFPAAAFEASGLRLLRLGQRLTVSTSPDGAVTRVELPGIK</sequence>
<dbReference type="Proteomes" id="UP000647172">
    <property type="component" value="Unassembled WGS sequence"/>
</dbReference>
<proteinExistence type="predicted"/>
<name>A0A919JP97_9ACTN</name>
<evidence type="ECO:0008006" key="3">
    <source>
        <dbReference type="Google" id="ProtNLM"/>
    </source>
</evidence>
<reference evidence="1" key="1">
    <citation type="submission" date="2021-01" db="EMBL/GenBank/DDBJ databases">
        <title>Whole genome shotgun sequence of Actinoplanes nipponensis NBRC 14063.</title>
        <authorList>
            <person name="Komaki H."/>
            <person name="Tamura T."/>
        </authorList>
    </citation>
    <scope>NUCLEOTIDE SEQUENCE</scope>
    <source>
        <strain evidence="1">NBRC 14063</strain>
    </source>
</reference>
<accession>A0A919JP97</accession>
<comment type="caution">
    <text evidence="1">The sequence shown here is derived from an EMBL/GenBank/DDBJ whole genome shotgun (WGS) entry which is preliminary data.</text>
</comment>
<evidence type="ECO:0000313" key="2">
    <source>
        <dbReference type="Proteomes" id="UP000647172"/>
    </source>
</evidence>
<dbReference type="AlphaFoldDB" id="A0A919JP97"/>
<dbReference type="EMBL" id="BOMQ01000077">
    <property type="protein sequence ID" value="GIE52960.1"/>
    <property type="molecule type" value="Genomic_DNA"/>
</dbReference>
<organism evidence="1 2">
    <name type="scientific">Actinoplanes nipponensis</name>
    <dbReference type="NCBI Taxonomy" id="135950"/>
    <lineage>
        <taxon>Bacteria</taxon>
        <taxon>Bacillati</taxon>
        <taxon>Actinomycetota</taxon>
        <taxon>Actinomycetes</taxon>
        <taxon>Micromonosporales</taxon>
        <taxon>Micromonosporaceae</taxon>
        <taxon>Actinoplanes</taxon>
    </lineage>
</organism>
<evidence type="ECO:0000313" key="1">
    <source>
        <dbReference type="EMBL" id="GIE52960.1"/>
    </source>
</evidence>
<keyword evidence="2" id="KW-1185">Reference proteome</keyword>
<protein>
    <recommendedName>
        <fullName evidence="3">Cold-shock protein</fullName>
    </recommendedName>
</protein>
<gene>
    <name evidence="1" type="ORF">Ani05nite_64940</name>
</gene>